<accession>A0A011VW85</accession>
<dbReference type="CDD" id="cd04301">
    <property type="entry name" value="NAT_SF"/>
    <property type="match status" value="1"/>
</dbReference>
<keyword evidence="3" id="KW-1185">Reference proteome</keyword>
<feature type="domain" description="N-acetyltransferase" evidence="1">
    <location>
        <begin position="4"/>
        <end position="172"/>
    </location>
</feature>
<dbReference type="SUPFAM" id="SSF55729">
    <property type="entry name" value="Acyl-CoA N-acyltransferases (Nat)"/>
    <property type="match status" value="1"/>
</dbReference>
<dbReference type="Pfam" id="PF13420">
    <property type="entry name" value="Acetyltransf_4"/>
    <property type="match status" value="1"/>
</dbReference>
<proteinExistence type="predicted"/>
<dbReference type="PATRIC" id="fig|1341156.4.peg.1680"/>
<gene>
    <name evidence="2" type="ORF">RASY3_06320</name>
</gene>
<dbReference type="PANTHER" id="PTHR43072">
    <property type="entry name" value="N-ACETYLTRANSFERASE"/>
    <property type="match status" value="1"/>
</dbReference>
<sequence>MSDYMIRDVREDDAAELSRIYSYYVMNTAVSFEYEAPSEQEFGERIKKITAKYPYLVCEKDGRIAGYVYAGEYSSREAYSWTVAASIYVKNELRRHGIGTMLYAELEKRLMDMGIVNLLAGTAYCENEDEYLTHGSYDFHAARGFHQVARLETVGKKFGRWYDLVWMQKKIGEG</sequence>
<dbReference type="RefSeq" id="WP_024857723.1">
    <property type="nucleotide sequence ID" value="NZ_JEOB01000002.1"/>
</dbReference>
<reference evidence="2 3" key="1">
    <citation type="submission" date="2013-06" db="EMBL/GenBank/DDBJ databases">
        <title>Rumen cellulosomics: divergent fiber-degrading strategies revealed by comparative genome-wide analysis of six Ruminococcal strains.</title>
        <authorList>
            <person name="Dassa B."/>
            <person name="Borovok I."/>
            <person name="Lamed R."/>
            <person name="Flint H."/>
            <person name="Yeoman C.J."/>
            <person name="White B."/>
            <person name="Bayer E.A."/>
        </authorList>
    </citation>
    <scope>NUCLEOTIDE SEQUENCE [LARGE SCALE GENOMIC DNA]</scope>
    <source>
        <strain evidence="2 3">SY3</strain>
    </source>
</reference>
<comment type="caution">
    <text evidence="2">The sequence shown here is derived from an EMBL/GenBank/DDBJ whole genome shotgun (WGS) entry which is preliminary data.</text>
</comment>
<dbReference type="InterPro" id="IPR000182">
    <property type="entry name" value="GNAT_dom"/>
</dbReference>
<name>A0A011VW85_RUMAL</name>
<dbReference type="Gene3D" id="3.40.630.30">
    <property type="match status" value="1"/>
</dbReference>
<dbReference type="AlphaFoldDB" id="A0A011VW85"/>
<evidence type="ECO:0000313" key="3">
    <source>
        <dbReference type="Proteomes" id="UP000021369"/>
    </source>
</evidence>
<dbReference type="OrthoDB" id="9798006at2"/>
<dbReference type="GO" id="GO:0016747">
    <property type="term" value="F:acyltransferase activity, transferring groups other than amino-acyl groups"/>
    <property type="evidence" value="ECO:0007669"/>
    <property type="project" value="InterPro"/>
</dbReference>
<evidence type="ECO:0000313" key="2">
    <source>
        <dbReference type="EMBL" id="EXM39496.1"/>
    </source>
</evidence>
<evidence type="ECO:0000259" key="1">
    <source>
        <dbReference type="PROSITE" id="PS51186"/>
    </source>
</evidence>
<dbReference type="PANTHER" id="PTHR43072:SF8">
    <property type="entry name" value="ACYLTRANSFERASE FABY-RELATED"/>
    <property type="match status" value="1"/>
</dbReference>
<dbReference type="PROSITE" id="PS51186">
    <property type="entry name" value="GNAT"/>
    <property type="match status" value="1"/>
</dbReference>
<keyword evidence="2" id="KW-0012">Acyltransferase</keyword>
<protein>
    <submittedName>
        <fullName evidence="2">Acyltransferase</fullName>
    </submittedName>
</protein>
<dbReference type="Proteomes" id="UP000021369">
    <property type="component" value="Unassembled WGS sequence"/>
</dbReference>
<organism evidence="2 3">
    <name type="scientific">Ruminococcus albus SY3</name>
    <dbReference type="NCBI Taxonomy" id="1341156"/>
    <lineage>
        <taxon>Bacteria</taxon>
        <taxon>Bacillati</taxon>
        <taxon>Bacillota</taxon>
        <taxon>Clostridia</taxon>
        <taxon>Eubacteriales</taxon>
        <taxon>Oscillospiraceae</taxon>
        <taxon>Ruminococcus</taxon>
    </lineage>
</organism>
<dbReference type="InterPro" id="IPR016181">
    <property type="entry name" value="Acyl_CoA_acyltransferase"/>
</dbReference>
<keyword evidence="2" id="KW-0808">Transferase</keyword>
<dbReference type="EMBL" id="JEOB01000002">
    <property type="protein sequence ID" value="EXM39496.1"/>
    <property type="molecule type" value="Genomic_DNA"/>
</dbReference>